<dbReference type="InterPro" id="IPR007715">
    <property type="entry name" value="Coq4"/>
</dbReference>
<dbReference type="GO" id="GO:0006744">
    <property type="term" value="P:ubiquinone biosynthetic process"/>
    <property type="evidence" value="ECO:0007669"/>
    <property type="project" value="InterPro"/>
</dbReference>
<proteinExistence type="predicted"/>
<dbReference type="OrthoDB" id="7491298at2"/>
<dbReference type="PATRIC" id="fig|1088721.3.peg.1494"/>
<feature type="region of interest" description="Disordered" evidence="1">
    <location>
        <begin position="1"/>
        <end position="23"/>
    </location>
</feature>
<dbReference type="Pfam" id="PF05019">
    <property type="entry name" value="Coq4"/>
    <property type="match status" value="1"/>
</dbReference>
<reference evidence="2 3" key="1">
    <citation type="journal article" date="2012" name="J. Bacteriol.">
        <title>Genome sequence of benzo(a)pyrene-degrading bacterium Novosphingobium pentaromativorans US6-1.</title>
        <authorList>
            <person name="Luo Y.R."/>
            <person name="Kang S.G."/>
            <person name="Kim S.J."/>
            <person name="Kim M.R."/>
            <person name="Li N."/>
            <person name="Lee J.H."/>
            <person name="Kwon K.K."/>
        </authorList>
    </citation>
    <scope>NUCLEOTIDE SEQUENCE [LARGE SCALE GENOMIC DNA]</scope>
    <source>
        <strain evidence="2 3">US6-1</strain>
    </source>
</reference>
<dbReference type="Proteomes" id="UP000004030">
    <property type="component" value="Unassembled WGS sequence"/>
</dbReference>
<protein>
    <submittedName>
        <fullName evidence="2">Uncharacterized protein</fullName>
    </submittedName>
</protein>
<accession>G6EAW5</accession>
<keyword evidence="3" id="KW-1185">Reference proteome</keyword>
<evidence type="ECO:0000313" key="2">
    <source>
        <dbReference type="EMBL" id="EHJ61752.1"/>
    </source>
</evidence>
<dbReference type="KEGG" id="npn:JI59_12605"/>
<organism evidence="2 3">
    <name type="scientific">Novosphingobium pentaromativorans US6-1</name>
    <dbReference type="NCBI Taxonomy" id="1088721"/>
    <lineage>
        <taxon>Bacteria</taxon>
        <taxon>Pseudomonadati</taxon>
        <taxon>Pseudomonadota</taxon>
        <taxon>Alphaproteobacteria</taxon>
        <taxon>Sphingomonadales</taxon>
        <taxon>Sphingomonadaceae</taxon>
        <taxon>Novosphingobium</taxon>
    </lineage>
</organism>
<dbReference type="AlphaFoldDB" id="G6EAW5"/>
<feature type="compositionally biased region" description="Basic and acidic residues" evidence="1">
    <location>
        <begin position="1"/>
        <end position="11"/>
    </location>
</feature>
<dbReference type="STRING" id="1088721.JI59_12605"/>
<evidence type="ECO:0000313" key="3">
    <source>
        <dbReference type="Proteomes" id="UP000004030"/>
    </source>
</evidence>
<comment type="caution">
    <text evidence="2">The sequence shown here is derived from an EMBL/GenBank/DDBJ whole genome shotgun (WGS) entry which is preliminary data.</text>
</comment>
<sequence length="298" mass="33098">MATKAQDKSLPQDKAGANETRMQQKMGMTAEETAYMRGDKHPVAGSIPMSTSPYLNSPLFVHAFTRMALRRHGDDVAVTYDIPDMSRGLADVADYRTAMEGLEIEKASNPALADFLERRPRHEYRADDLQDYGAGTLGAAIRAFIDRTGYDLAFVNKGADDQNDLQYLIKRFGDCHDVQHIATGFHPNLAGELALSIMNVTCNAKHFNPKLAHFLSQPNIFVSSASYARTAFNYPEGTDVTLEAMERGIAAGRAINKPLILVEWENYLDWQLEDIARDLGFVMGPGHGWDFSNECCRG</sequence>
<dbReference type="EMBL" id="AGFM01000017">
    <property type="protein sequence ID" value="EHJ61752.1"/>
    <property type="molecule type" value="Genomic_DNA"/>
</dbReference>
<name>G6EAW5_9SPHN</name>
<evidence type="ECO:0000256" key="1">
    <source>
        <dbReference type="SAM" id="MobiDB-lite"/>
    </source>
</evidence>
<dbReference type="RefSeq" id="WP_007012428.1">
    <property type="nucleotide sequence ID" value="NZ_AGFM01000017.1"/>
</dbReference>
<dbReference type="eggNOG" id="COG5031">
    <property type="taxonomic scope" value="Bacteria"/>
</dbReference>
<gene>
    <name evidence="2" type="ORF">NSU_1513</name>
</gene>